<feature type="transmembrane region" description="Helical" evidence="1">
    <location>
        <begin position="23"/>
        <end position="45"/>
    </location>
</feature>
<sequence length="224" mass="23216">MIGDADEDLGIPALTHVDATASLYTAGTIPSLILTMLLGVVVMTSEYQHRTAAAAFLLAPRRAPIVLAKVSAMALVSTAWALLIVLLNFFVGVLPLREQLGGLHVSDSRIILPIIGMVLAHSLWAAIGVGFGVLMRSQALACVTSISITFFGTIAALMVTSLAGVFGAWVEDAAIAFPTLATLSMVSAEGAGSVSSLVGALVLVAWALFCTVGGIVLLRRRDVT</sequence>
<gene>
    <name evidence="2" type="ORF">GCM10010123_25760</name>
</gene>
<dbReference type="Proteomes" id="UP000649739">
    <property type="component" value="Unassembled WGS sequence"/>
</dbReference>
<comment type="caution">
    <text evidence="2">The sequence shown here is derived from an EMBL/GenBank/DDBJ whole genome shotgun (WGS) entry which is preliminary data.</text>
</comment>
<feature type="transmembrane region" description="Helical" evidence="1">
    <location>
        <begin position="190"/>
        <end position="218"/>
    </location>
</feature>
<keyword evidence="1" id="KW-0472">Membrane</keyword>
<organism evidence="2 3">
    <name type="scientific">Pilimelia anulata</name>
    <dbReference type="NCBI Taxonomy" id="53371"/>
    <lineage>
        <taxon>Bacteria</taxon>
        <taxon>Bacillati</taxon>
        <taxon>Actinomycetota</taxon>
        <taxon>Actinomycetes</taxon>
        <taxon>Micromonosporales</taxon>
        <taxon>Micromonosporaceae</taxon>
        <taxon>Pilimelia</taxon>
    </lineage>
</organism>
<feature type="transmembrane region" description="Helical" evidence="1">
    <location>
        <begin position="66"/>
        <end position="90"/>
    </location>
</feature>
<feature type="transmembrane region" description="Helical" evidence="1">
    <location>
        <begin position="146"/>
        <end position="170"/>
    </location>
</feature>
<reference evidence="2" key="2">
    <citation type="submission" date="2020-09" db="EMBL/GenBank/DDBJ databases">
        <authorList>
            <person name="Sun Q."/>
            <person name="Ohkuma M."/>
        </authorList>
    </citation>
    <scope>NUCLEOTIDE SEQUENCE</scope>
    <source>
        <strain evidence="2">JCM 3090</strain>
    </source>
</reference>
<evidence type="ECO:0000256" key="1">
    <source>
        <dbReference type="SAM" id="Phobius"/>
    </source>
</evidence>
<proteinExistence type="predicted"/>
<accession>A0A8J3B7E3</accession>
<feature type="transmembrane region" description="Helical" evidence="1">
    <location>
        <begin position="110"/>
        <end position="134"/>
    </location>
</feature>
<keyword evidence="1" id="KW-0812">Transmembrane</keyword>
<evidence type="ECO:0000313" key="3">
    <source>
        <dbReference type="Proteomes" id="UP000649739"/>
    </source>
</evidence>
<protein>
    <recommendedName>
        <fullName evidence="4">ABC transporter permease</fullName>
    </recommendedName>
</protein>
<dbReference type="EMBL" id="BMQB01000005">
    <property type="protein sequence ID" value="GGJ94772.1"/>
    <property type="molecule type" value="Genomic_DNA"/>
</dbReference>
<keyword evidence="1" id="KW-1133">Transmembrane helix</keyword>
<reference evidence="2" key="1">
    <citation type="journal article" date="2014" name="Int. J. Syst. Evol. Microbiol.">
        <title>Complete genome sequence of Corynebacterium casei LMG S-19264T (=DSM 44701T), isolated from a smear-ripened cheese.</title>
        <authorList>
            <consortium name="US DOE Joint Genome Institute (JGI-PGF)"/>
            <person name="Walter F."/>
            <person name="Albersmeier A."/>
            <person name="Kalinowski J."/>
            <person name="Ruckert C."/>
        </authorList>
    </citation>
    <scope>NUCLEOTIDE SEQUENCE</scope>
    <source>
        <strain evidence="2">JCM 3090</strain>
    </source>
</reference>
<evidence type="ECO:0008006" key="4">
    <source>
        <dbReference type="Google" id="ProtNLM"/>
    </source>
</evidence>
<dbReference type="AlphaFoldDB" id="A0A8J3B7E3"/>
<keyword evidence="3" id="KW-1185">Reference proteome</keyword>
<evidence type="ECO:0000313" key="2">
    <source>
        <dbReference type="EMBL" id="GGJ94772.1"/>
    </source>
</evidence>
<name>A0A8J3B7E3_9ACTN</name>